<dbReference type="EMBL" id="JBHTAR010000011">
    <property type="protein sequence ID" value="MFC7201540.1"/>
    <property type="molecule type" value="Genomic_DNA"/>
</dbReference>
<feature type="domain" description="NAD(P)-binding" evidence="1">
    <location>
        <begin position="7"/>
        <end position="169"/>
    </location>
</feature>
<dbReference type="InterPro" id="IPR036291">
    <property type="entry name" value="NAD(P)-bd_dom_sf"/>
</dbReference>
<keyword evidence="3" id="KW-1185">Reference proteome</keyword>
<comment type="caution">
    <text evidence="2">The sequence shown here is derived from an EMBL/GenBank/DDBJ whole genome shotgun (WGS) entry which is preliminary data.</text>
</comment>
<dbReference type="PANTHER" id="PTHR43355:SF2">
    <property type="entry name" value="FLAVIN REDUCTASE (NADPH)"/>
    <property type="match status" value="1"/>
</dbReference>
<dbReference type="Proteomes" id="UP001596447">
    <property type="component" value="Unassembled WGS sequence"/>
</dbReference>
<dbReference type="PANTHER" id="PTHR43355">
    <property type="entry name" value="FLAVIN REDUCTASE (NADPH)"/>
    <property type="match status" value="1"/>
</dbReference>
<dbReference type="SUPFAM" id="SSF51735">
    <property type="entry name" value="NAD(P)-binding Rossmann-fold domains"/>
    <property type="match status" value="1"/>
</dbReference>
<dbReference type="Pfam" id="PF13460">
    <property type="entry name" value="NAD_binding_10"/>
    <property type="match status" value="1"/>
</dbReference>
<sequence>MRVTVFGASTETGRAVVERLLDAGHDVTVLARDETDPADFPVDLGDVHVVEGDVQDIQTVEDAVHGADAVVTAFREPLPHTPGTDNADAMHNVLKELDRYTADRLVAITGEKEDAGGLRERFDEFLSSTVGNEPNYERQERLVRESDADWTVVRPAPGDDPDAVAAVVVSLLEAESHVHETVGVPLTT</sequence>
<reference evidence="2 3" key="1">
    <citation type="journal article" date="2019" name="Int. J. Syst. Evol. Microbiol.">
        <title>The Global Catalogue of Microorganisms (GCM) 10K type strain sequencing project: providing services to taxonomists for standard genome sequencing and annotation.</title>
        <authorList>
            <consortium name="The Broad Institute Genomics Platform"/>
            <consortium name="The Broad Institute Genome Sequencing Center for Infectious Disease"/>
            <person name="Wu L."/>
            <person name="Ma J."/>
        </authorList>
    </citation>
    <scope>NUCLEOTIDE SEQUENCE [LARGE SCALE GENOMIC DNA]</scope>
    <source>
        <strain evidence="2 3">XZGYJ-43</strain>
    </source>
</reference>
<dbReference type="Gene3D" id="3.40.50.720">
    <property type="entry name" value="NAD(P)-binding Rossmann-like Domain"/>
    <property type="match status" value="1"/>
</dbReference>
<evidence type="ECO:0000313" key="3">
    <source>
        <dbReference type="Proteomes" id="UP001596447"/>
    </source>
</evidence>
<organism evidence="2 3">
    <name type="scientific">Halospeciosus flavus</name>
    <dbReference type="NCBI Taxonomy" id="3032283"/>
    <lineage>
        <taxon>Archaea</taxon>
        <taxon>Methanobacteriati</taxon>
        <taxon>Methanobacteriota</taxon>
        <taxon>Stenosarchaea group</taxon>
        <taxon>Halobacteria</taxon>
        <taxon>Halobacteriales</taxon>
        <taxon>Halobacteriaceae</taxon>
        <taxon>Halospeciosus</taxon>
    </lineage>
</organism>
<dbReference type="RefSeq" id="WP_279528284.1">
    <property type="nucleotide sequence ID" value="NZ_CP122312.1"/>
</dbReference>
<accession>A0ABD5Z8I3</accession>
<evidence type="ECO:0000259" key="1">
    <source>
        <dbReference type="Pfam" id="PF13460"/>
    </source>
</evidence>
<protein>
    <submittedName>
        <fullName evidence="2">NAD(P)-dependent oxidoreductase</fullName>
    </submittedName>
</protein>
<name>A0ABD5Z8I3_9EURY</name>
<gene>
    <name evidence="2" type="ORF">ACFQJ9_19375</name>
</gene>
<proteinExistence type="predicted"/>
<dbReference type="InterPro" id="IPR051606">
    <property type="entry name" value="Polyketide_Oxido-like"/>
</dbReference>
<evidence type="ECO:0000313" key="2">
    <source>
        <dbReference type="EMBL" id="MFC7201540.1"/>
    </source>
</evidence>
<dbReference type="AlphaFoldDB" id="A0ABD5Z8I3"/>
<dbReference type="InterPro" id="IPR016040">
    <property type="entry name" value="NAD(P)-bd_dom"/>
</dbReference>